<evidence type="ECO:0000313" key="3">
    <source>
        <dbReference type="Proteomes" id="UP001307889"/>
    </source>
</evidence>
<feature type="region of interest" description="Disordered" evidence="1">
    <location>
        <begin position="71"/>
        <end position="90"/>
    </location>
</feature>
<organism evidence="2 3">
    <name type="scientific">Nesidiocoris tenuis</name>
    <dbReference type="NCBI Taxonomy" id="355587"/>
    <lineage>
        <taxon>Eukaryota</taxon>
        <taxon>Metazoa</taxon>
        <taxon>Ecdysozoa</taxon>
        <taxon>Arthropoda</taxon>
        <taxon>Hexapoda</taxon>
        <taxon>Insecta</taxon>
        <taxon>Pterygota</taxon>
        <taxon>Neoptera</taxon>
        <taxon>Paraneoptera</taxon>
        <taxon>Hemiptera</taxon>
        <taxon>Heteroptera</taxon>
        <taxon>Panheteroptera</taxon>
        <taxon>Cimicomorpha</taxon>
        <taxon>Miridae</taxon>
        <taxon>Dicyphina</taxon>
        <taxon>Nesidiocoris</taxon>
    </lineage>
</organism>
<proteinExistence type="predicted"/>
<sequence length="90" mass="10385">MLNPSIILKIVLVLKMSFVIVLKIVENTKNRLKKGLKIPNLSKILKIVWRIVLKMSPVIVPKIVENPPENVVCDRPENRENRQKKVPEIP</sequence>
<evidence type="ECO:0000256" key="1">
    <source>
        <dbReference type="SAM" id="MobiDB-lite"/>
    </source>
</evidence>
<dbReference type="EMBL" id="AP028910">
    <property type="protein sequence ID" value="BES91136.1"/>
    <property type="molecule type" value="Genomic_DNA"/>
</dbReference>
<gene>
    <name evidence="2" type="ORF">NTJ_03944</name>
</gene>
<feature type="compositionally biased region" description="Basic and acidic residues" evidence="1">
    <location>
        <begin position="72"/>
        <end position="90"/>
    </location>
</feature>
<dbReference type="Proteomes" id="UP001307889">
    <property type="component" value="Chromosome 2"/>
</dbReference>
<accession>A0ABN7AFT1</accession>
<name>A0ABN7AFT1_9HEMI</name>
<keyword evidence="3" id="KW-1185">Reference proteome</keyword>
<reference evidence="2 3" key="1">
    <citation type="submission" date="2023-09" db="EMBL/GenBank/DDBJ databases">
        <title>Nesidiocoris tenuis whole genome shotgun sequence.</title>
        <authorList>
            <person name="Shibata T."/>
            <person name="Shimoda M."/>
            <person name="Kobayashi T."/>
            <person name="Uehara T."/>
        </authorList>
    </citation>
    <scope>NUCLEOTIDE SEQUENCE [LARGE SCALE GENOMIC DNA]</scope>
    <source>
        <strain evidence="2 3">Japan</strain>
    </source>
</reference>
<evidence type="ECO:0000313" key="2">
    <source>
        <dbReference type="EMBL" id="BES91136.1"/>
    </source>
</evidence>
<protein>
    <submittedName>
        <fullName evidence="2">Uncharacterized protein</fullName>
    </submittedName>
</protein>